<dbReference type="AlphaFoldDB" id="A0A6J7ZFI2"/>
<proteinExistence type="predicted"/>
<keyword evidence="2" id="KW-1185">Reference proteome</keyword>
<organism evidence="1 2">
    <name type="scientific">Planktothrix rubescens CCAP 1459/22</name>
    <dbReference type="NCBI Taxonomy" id="329571"/>
    <lineage>
        <taxon>Bacteria</taxon>
        <taxon>Bacillati</taxon>
        <taxon>Cyanobacteriota</taxon>
        <taxon>Cyanophyceae</taxon>
        <taxon>Oscillatoriophycideae</taxon>
        <taxon>Oscillatoriales</taxon>
        <taxon>Microcoleaceae</taxon>
        <taxon>Planktothrix</taxon>
    </lineage>
</organism>
<evidence type="ECO:0000313" key="2">
    <source>
        <dbReference type="Proteomes" id="UP000196521"/>
    </source>
</evidence>
<gene>
    <name evidence="1" type="ORF">PLAN_P0014</name>
</gene>
<dbReference type="EMBL" id="LR812493">
    <property type="protein sequence ID" value="CAC5339857.1"/>
    <property type="molecule type" value="Genomic_DNA"/>
</dbReference>
<evidence type="ECO:0000313" key="1">
    <source>
        <dbReference type="EMBL" id="CAC5339857.1"/>
    </source>
</evidence>
<reference evidence="1" key="1">
    <citation type="submission" date="2020-05" db="EMBL/GenBank/DDBJ databases">
        <authorList>
            <consortium name="Genoscope - CEA"/>
            <person name="William W."/>
        </authorList>
    </citation>
    <scope>NUCLEOTIDE SEQUENCE [LARGE SCALE GENOMIC DNA]</scope>
    <source>
        <strain evidence="1">PCC 7821</strain>
        <plasmid evidence="1">pII</plasmid>
    </source>
</reference>
<name>A0A6J7ZFI2_PLARU</name>
<dbReference type="Proteomes" id="UP000196521">
    <property type="component" value="Plasmid pII"/>
</dbReference>
<geneLocation type="plasmid" evidence="1 2">
    <name>pII</name>
</geneLocation>
<keyword evidence="1" id="KW-0614">Plasmid</keyword>
<sequence>MESRLLNQSTHHDRLIMRHILAQFKRILKELETITPNYYDGLVMQCLGGF</sequence>
<protein>
    <submittedName>
        <fullName evidence="1">Uncharacterized protein</fullName>
    </submittedName>
</protein>
<accession>A0A6J7ZFI2</accession>